<feature type="chain" id="PRO_5023058095" description="Secreted protein" evidence="1">
    <location>
        <begin position="19"/>
        <end position="71"/>
    </location>
</feature>
<dbReference type="EMBL" id="CM017634">
    <property type="protein sequence ID" value="TYH37824.1"/>
    <property type="molecule type" value="Genomic_DNA"/>
</dbReference>
<accession>A0A5D2I5G6</accession>
<evidence type="ECO:0000313" key="3">
    <source>
        <dbReference type="Proteomes" id="UP000322667"/>
    </source>
</evidence>
<evidence type="ECO:0008006" key="4">
    <source>
        <dbReference type="Google" id="ProtNLM"/>
    </source>
</evidence>
<keyword evidence="1" id="KW-0732">Signal</keyword>
<reference evidence="2 3" key="1">
    <citation type="submission" date="2019-07" db="EMBL/GenBank/DDBJ databases">
        <title>WGS assembly of Gossypium tomentosum.</title>
        <authorList>
            <person name="Chen Z.J."/>
            <person name="Sreedasyam A."/>
            <person name="Ando A."/>
            <person name="Song Q."/>
            <person name="De L."/>
            <person name="Hulse-Kemp A."/>
            <person name="Ding M."/>
            <person name="Ye W."/>
            <person name="Kirkbride R."/>
            <person name="Jenkins J."/>
            <person name="Plott C."/>
            <person name="Lovell J."/>
            <person name="Lin Y.-M."/>
            <person name="Vaughn R."/>
            <person name="Liu B."/>
            <person name="Li W."/>
            <person name="Simpson S."/>
            <person name="Scheffler B."/>
            <person name="Saski C."/>
            <person name="Grover C."/>
            <person name="Hu G."/>
            <person name="Conover J."/>
            <person name="Carlson J."/>
            <person name="Shu S."/>
            <person name="Boston L."/>
            <person name="Williams M."/>
            <person name="Peterson D."/>
            <person name="Mcgee K."/>
            <person name="Jones D."/>
            <person name="Wendel J."/>
            <person name="Stelly D."/>
            <person name="Grimwood J."/>
            <person name="Schmutz J."/>
        </authorList>
    </citation>
    <scope>NUCLEOTIDE SEQUENCE [LARGE SCALE GENOMIC DNA]</scope>
    <source>
        <strain evidence="2">7179.01</strain>
    </source>
</reference>
<dbReference type="Proteomes" id="UP000322667">
    <property type="component" value="Chromosome D12"/>
</dbReference>
<dbReference type="AlphaFoldDB" id="A0A5D2I5G6"/>
<keyword evidence="3" id="KW-1185">Reference proteome</keyword>
<feature type="signal peptide" evidence="1">
    <location>
        <begin position="1"/>
        <end position="18"/>
    </location>
</feature>
<proteinExistence type="predicted"/>
<organism evidence="2 3">
    <name type="scientific">Gossypium tomentosum</name>
    <name type="common">Hawaiian cotton</name>
    <name type="synonym">Gossypium sandvicense</name>
    <dbReference type="NCBI Taxonomy" id="34277"/>
    <lineage>
        <taxon>Eukaryota</taxon>
        <taxon>Viridiplantae</taxon>
        <taxon>Streptophyta</taxon>
        <taxon>Embryophyta</taxon>
        <taxon>Tracheophyta</taxon>
        <taxon>Spermatophyta</taxon>
        <taxon>Magnoliopsida</taxon>
        <taxon>eudicotyledons</taxon>
        <taxon>Gunneridae</taxon>
        <taxon>Pentapetalae</taxon>
        <taxon>rosids</taxon>
        <taxon>malvids</taxon>
        <taxon>Malvales</taxon>
        <taxon>Malvaceae</taxon>
        <taxon>Malvoideae</taxon>
        <taxon>Gossypium</taxon>
    </lineage>
</organism>
<protein>
    <recommendedName>
        <fullName evidence="4">Secreted protein</fullName>
    </recommendedName>
</protein>
<sequence length="71" mass="8040">MATWGDLMLITMLQLLICDPYVSIPWPSCLKTLPCHYRNLGSKLPDLEIIGCRFQDNGAFVSRHGIVTIDF</sequence>
<evidence type="ECO:0000313" key="2">
    <source>
        <dbReference type="EMBL" id="TYH37824.1"/>
    </source>
</evidence>
<evidence type="ECO:0000256" key="1">
    <source>
        <dbReference type="SAM" id="SignalP"/>
    </source>
</evidence>
<name>A0A5D2I5G6_GOSTO</name>
<gene>
    <name evidence="2" type="ORF">ES332_D12G067500v1</name>
</gene>